<keyword evidence="2" id="KW-1185">Reference proteome</keyword>
<evidence type="ECO:0000313" key="2">
    <source>
        <dbReference type="Proteomes" id="UP000188268"/>
    </source>
</evidence>
<organism evidence="1 2">
    <name type="scientific">Corchorus capsularis</name>
    <name type="common">Jute</name>
    <dbReference type="NCBI Taxonomy" id="210143"/>
    <lineage>
        <taxon>Eukaryota</taxon>
        <taxon>Viridiplantae</taxon>
        <taxon>Streptophyta</taxon>
        <taxon>Embryophyta</taxon>
        <taxon>Tracheophyta</taxon>
        <taxon>Spermatophyta</taxon>
        <taxon>Magnoliopsida</taxon>
        <taxon>eudicotyledons</taxon>
        <taxon>Gunneridae</taxon>
        <taxon>Pentapetalae</taxon>
        <taxon>rosids</taxon>
        <taxon>malvids</taxon>
        <taxon>Malvales</taxon>
        <taxon>Malvaceae</taxon>
        <taxon>Grewioideae</taxon>
        <taxon>Apeibeae</taxon>
        <taxon>Corchorus</taxon>
    </lineage>
</organism>
<dbReference type="Proteomes" id="UP000188268">
    <property type="component" value="Unassembled WGS sequence"/>
</dbReference>
<protein>
    <submittedName>
        <fullName evidence="1">Uncharacterized protein</fullName>
    </submittedName>
</protein>
<comment type="caution">
    <text evidence="1">The sequence shown here is derived from an EMBL/GenBank/DDBJ whole genome shotgun (WGS) entry which is preliminary data.</text>
</comment>
<dbReference type="AlphaFoldDB" id="A0A1R3IKP2"/>
<reference evidence="1 2" key="1">
    <citation type="submission" date="2013-09" db="EMBL/GenBank/DDBJ databases">
        <title>Corchorus capsularis genome sequencing.</title>
        <authorList>
            <person name="Alam M."/>
            <person name="Haque M.S."/>
            <person name="Islam M.S."/>
            <person name="Emdad E.M."/>
            <person name="Islam M.M."/>
            <person name="Ahmed B."/>
            <person name="Halim A."/>
            <person name="Hossen Q.M.M."/>
            <person name="Hossain M.Z."/>
            <person name="Ahmed R."/>
            <person name="Khan M.M."/>
            <person name="Islam R."/>
            <person name="Rashid M.M."/>
            <person name="Khan S.A."/>
            <person name="Rahman M.S."/>
            <person name="Alam M."/>
        </authorList>
    </citation>
    <scope>NUCLEOTIDE SEQUENCE [LARGE SCALE GENOMIC DNA]</scope>
    <source>
        <strain evidence="2">cv. CVL-1</strain>
        <tissue evidence="1">Whole seedling</tissue>
    </source>
</reference>
<dbReference type="Gramene" id="OMO83101">
    <property type="protein sequence ID" value="OMO83101"/>
    <property type="gene ID" value="CCACVL1_11554"/>
</dbReference>
<evidence type="ECO:0000313" key="1">
    <source>
        <dbReference type="EMBL" id="OMO83101.1"/>
    </source>
</evidence>
<dbReference type="EMBL" id="AWWV01009920">
    <property type="protein sequence ID" value="OMO83101.1"/>
    <property type="molecule type" value="Genomic_DNA"/>
</dbReference>
<gene>
    <name evidence="1" type="ORF">CCACVL1_11554</name>
</gene>
<name>A0A1R3IKP2_COCAP</name>
<sequence>MTLPRQVSPKQRKMKNTMLLDLRERICFYLSDHAADRPKREIYKKERKEKIKT</sequence>
<accession>A0A1R3IKP2</accession>
<proteinExistence type="predicted"/>